<proteinExistence type="predicted"/>
<keyword evidence="4 7" id="KW-1133">Transmembrane helix</keyword>
<feature type="compositionally biased region" description="Basic and acidic residues" evidence="6">
    <location>
        <begin position="103"/>
        <end position="116"/>
    </location>
</feature>
<evidence type="ECO:0000313" key="9">
    <source>
        <dbReference type="EMBL" id="KAG0290658.1"/>
    </source>
</evidence>
<keyword evidence="10" id="KW-1185">Reference proteome</keyword>
<dbReference type="SUPFAM" id="SSF103473">
    <property type="entry name" value="MFS general substrate transporter"/>
    <property type="match status" value="1"/>
</dbReference>
<feature type="transmembrane region" description="Helical" evidence="7">
    <location>
        <begin position="234"/>
        <end position="252"/>
    </location>
</feature>
<name>A0ABQ7K4Q7_9FUNG</name>
<evidence type="ECO:0000256" key="1">
    <source>
        <dbReference type="ARBA" id="ARBA00004141"/>
    </source>
</evidence>
<feature type="region of interest" description="Disordered" evidence="6">
    <location>
        <begin position="77"/>
        <end position="152"/>
    </location>
</feature>
<dbReference type="InterPro" id="IPR036259">
    <property type="entry name" value="MFS_trans_sf"/>
</dbReference>
<dbReference type="EMBL" id="JAAAIM010000281">
    <property type="protein sequence ID" value="KAG0290658.1"/>
    <property type="molecule type" value="Genomic_DNA"/>
</dbReference>
<feature type="transmembrane region" description="Helical" evidence="7">
    <location>
        <begin position="463"/>
        <end position="484"/>
    </location>
</feature>
<comment type="caution">
    <text evidence="9">The sequence shown here is derived from an EMBL/GenBank/DDBJ whole genome shotgun (WGS) entry which is preliminary data.</text>
</comment>
<feature type="transmembrane region" description="Helical" evidence="7">
    <location>
        <begin position="326"/>
        <end position="349"/>
    </location>
</feature>
<organism evidence="9 10">
    <name type="scientific">Linnemannia gamsii</name>
    <dbReference type="NCBI Taxonomy" id="64522"/>
    <lineage>
        <taxon>Eukaryota</taxon>
        <taxon>Fungi</taxon>
        <taxon>Fungi incertae sedis</taxon>
        <taxon>Mucoromycota</taxon>
        <taxon>Mortierellomycotina</taxon>
        <taxon>Mortierellomycetes</taxon>
        <taxon>Mortierellales</taxon>
        <taxon>Mortierellaceae</taxon>
        <taxon>Linnemannia</taxon>
    </lineage>
</organism>
<dbReference type="Gene3D" id="1.20.1250.20">
    <property type="entry name" value="MFS general substrate transporter like domains"/>
    <property type="match status" value="2"/>
</dbReference>
<dbReference type="PANTHER" id="PTHR43791">
    <property type="entry name" value="PERMEASE-RELATED"/>
    <property type="match status" value="1"/>
</dbReference>
<keyword evidence="5 7" id="KW-0472">Membrane</keyword>
<evidence type="ECO:0000256" key="3">
    <source>
        <dbReference type="ARBA" id="ARBA00022692"/>
    </source>
</evidence>
<feature type="transmembrane region" description="Helical" evidence="7">
    <location>
        <begin position="300"/>
        <end position="320"/>
    </location>
</feature>
<feature type="compositionally biased region" description="Acidic residues" evidence="6">
    <location>
        <begin position="1"/>
        <end position="13"/>
    </location>
</feature>
<dbReference type="InterPro" id="IPR020846">
    <property type="entry name" value="MFS_dom"/>
</dbReference>
<feature type="transmembrane region" description="Helical" evidence="7">
    <location>
        <begin position="361"/>
        <end position="381"/>
    </location>
</feature>
<evidence type="ECO:0000256" key="2">
    <source>
        <dbReference type="ARBA" id="ARBA00022448"/>
    </source>
</evidence>
<feature type="compositionally biased region" description="Low complexity" evidence="6">
    <location>
        <begin position="135"/>
        <end position="147"/>
    </location>
</feature>
<feature type="region of interest" description="Disordered" evidence="6">
    <location>
        <begin position="1"/>
        <end position="65"/>
    </location>
</feature>
<feature type="transmembrane region" description="Helical" evidence="7">
    <location>
        <begin position="588"/>
        <end position="607"/>
    </location>
</feature>
<dbReference type="PANTHER" id="PTHR43791:SF36">
    <property type="entry name" value="TRANSPORTER, PUTATIVE (AFU_ORTHOLOGUE AFUA_6G08340)-RELATED"/>
    <property type="match status" value="1"/>
</dbReference>
<keyword evidence="3 7" id="KW-0812">Transmembrane</keyword>
<comment type="subcellular location">
    <subcellularLocation>
        <location evidence="1">Membrane</location>
        <topology evidence="1">Multi-pass membrane protein</topology>
    </subcellularLocation>
</comment>
<reference evidence="9 10" key="1">
    <citation type="journal article" date="2020" name="Fungal Divers.">
        <title>Resolving the Mortierellaceae phylogeny through synthesis of multi-gene phylogenetics and phylogenomics.</title>
        <authorList>
            <person name="Vandepol N."/>
            <person name="Liber J."/>
            <person name="Desiro A."/>
            <person name="Na H."/>
            <person name="Kennedy M."/>
            <person name="Barry K."/>
            <person name="Grigoriev I.V."/>
            <person name="Miller A.N."/>
            <person name="O'Donnell K."/>
            <person name="Stajich J.E."/>
            <person name="Bonito G."/>
        </authorList>
    </citation>
    <scope>NUCLEOTIDE SEQUENCE [LARGE SCALE GENOMIC DNA]</scope>
    <source>
        <strain evidence="9 10">AD045</strain>
    </source>
</reference>
<feature type="domain" description="Major facilitator superfamily (MFS) profile" evidence="8">
    <location>
        <begin position="234"/>
        <end position="645"/>
    </location>
</feature>
<feature type="transmembrane region" description="Helical" evidence="7">
    <location>
        <begin position="528"/>
        <end position="551"/>
    </location>
</feature>
<evidence type="ECO:0000256" key="5">
    <source>
        <dbReference type="ARBA" id="ARBA00023136"/>
    </source>
</evidence>
<feature type="transmembrane region" description="Helical" evidence="7">
    <location>
        <begin position="557"/>
        <end position="576"/>
    </location>
</feature>
<dbReference type="PROSITE" id="PS50850">
    <property type="entry name" value="MFS"/>
    <property type="match status" value="1"/>
</dbReference>
<evidence type="ECO:0000256" key="4">
    <source>
        <dbReference type="ARBA" id="ARBA00022989"/>
    </source>
</evidence>
<feature type="transmembrane region" description="Helical" evidence="7">
    <location>
        <begin position="272"/>
        <end position="293"/>
    </location>
</feature>
<feature type="transmembrane region" description="Helical" evidence="7">
    <location>
        <begin position="619"/>
        <end position="640"/>
    </location>
</feature>
<feature type="transmembrane region" description="Helical" evidence="7">
    <location>
        <begin position="496"/>
        <end position="516"/>
    </location>
</feature>
<gene>
    <name evidence="9" type="ORF">BGZ96_005904</name>
</gene>
<evidence type="ECO:0000256" key="6">
    <source>
        <dbReference type="SAM" id="MobiDB-lite"/>
    </source>
</evidence>
<dbReference type="Proteomes" id="UP001194696">
    <property type="component" value="Unassembled WGS sequence"/>
</dbReference>
<evidence type="ECO:0000256" key="7">
    <source>
        <dbReference type="SAM" id="Phobius"/>
    </source>
</evidence>
<protein>
    <recommendedName>
        <fullName evidence="8">Major facilitator superfamily (MFS) profile domain-containing protein</fullName>
    </recommendedName>
</protein>
<feature type="transmembrane region" description="Helical" evidence="7">
    <location>
        <begin position="393"/>
        <end position="415"/>
    </location>
</feature>
<accession>A0ABQ7K4Q7</accession>
<sequence length="680" mass="75857">MVDSGETDEDENSEIDHHCHQQRRTGGGGVTRDHPLGQESKIPKTQPQRHIRLADPPIMTTTVNSNKSAFCTPKVAPYKPSNVNSANEVARQRSVSPGRRKSRPVDSGETEVDRSHSNGSRGRNGGHFYNFESNPVHPQKPHQQQQPSGYNNTYQNQCLQQQQSEKQDQLLEMYRTKTFMSELSFERGNGDYGSYGGGGGDGGAEKRGGYYAAMNFQQDSEMESRIVRKLDRNLLPLLGVLYLFSCLDRVNIGNARLFGLEEAVHLSNGQYNIALASFFLAYCLFELPSNWMLVRLGPRAWIPLLMFLWGGVSLALAWVTDFTGLVIARFALGTAEAGFVPGVLFYITLFYKRSEHSFRIAIFLCFSILAGAFGGLLAAGISQLAGKWNLQAWQWIFILEAIPTLLLAILTWFIMTPSPMQAKFLTEEERIYATNRIIVDSDVIPTASASWRQTWSALTDVKVYLICLGSMFLQLPYAGVILFLPSLIADMGFKATTAQLLTVPPYIVAACVSLLVPWWSDRIGVRGYFAIFTPMFSVLGFLLLAFAPWIWLRYLAVAFALSGMVPIASIMISWLTNNCIGHTKRATALAMVVSAGSLAGMAGTQVYRLDDAPRYQRGHIVMAISICCLILNALVLRTILSRENRRRDNNQTKGLRLIQFISEGHLNDLGDMHPNFRYTL</sequence>
<evidence type="ECO:0000313" key="10">
    <source>
        <dbReference type="Proteomes" id="UP001194696"/>
    </source>
</evidence>
<dbReference type="Pfam" id="PF07690">
    <property type="entry name" value="MFS_1"/>
    <property type="match status" value="1"/>
</dbReference>
<keyword evidence="2" id="KW-0813">Transport</keyword>
<evidence type="ECO:0000259" key="8">
    <source>
        <dbReference type="PROSITE" id="PS50850"/>
    </source>
</evidence>
<dbReference type="InterPro" id="IPR011701">
    <property type="entry name" value="MFS"/>
</dbReference>